<dbReference type="HOGENOM" id="CLU_009583_33_0_6"/>
<dbReference type="PATRIC" id="fig|1157951.4.peg.2205"/>
<dbReference type="PANTHER" id="PTHR12526:SF630">
    <property type="entry name" value="GLYCOSYLTRANSFERASE"/>
    <property type="match status" value="1"/>
</dbReference>
<feature type="domain" description="Glycosyl transferase family 1" evidence="1">
    <location>
        <begin position="179"/>
        <end position="296"/>
    </location>
</feature>
<dbReference type="Proteomes" id="UP000005012">
    <property type="component" value="Chromosome"/>
</dbReference>
<dbReference type="AlphaFoldDB" id="A0A140NPD9"/>
<keyword evidence="3" id="KW-0808">Transferase</keyword>
<dbReference type="KEGG" id="psi:S70_10975"/>
<dbReference type="PANTHER" id="PTHR12526">
    <property type="entry name" value="GLYCOSYLTRANSFERASE"/>
    <property type="match status" value="1"/>
</dbReference>
<evidence type="ECO:0000313" key="3">
    <source>
        <dbReference type="EMBL" id="AFH94046.1"/>
    </source>
</evidence>
<sequence>MKILFITGQLDIGGIECWLRDLTSLMLEKRTDLDIYILVDKPHKGTLEDELIDKGIKILRVNSSKNNKLIYMKDLYSILKRYKFDVIHSNVSYTNGIISLIGFLLKIPVRISHIHSNRNSKHFSPIKRMSSILLKICIEFFSTHKIAVSEQSKSNYLFEKNVTVMACGINLKGKESHIDIRKEKGWLENDIILCSVGRLERVKNHEFTINLLSNLPSYYKLVLAGEGSLRTELENLVLKENLQDRVIFLGGINSVISFLENNVDILLFPSFHEGFGVVAIESQLAGVPIIASTNVPTSTKISNIINYVDLDDMNSWLDNIINIKK</sequence>
<dbReference type="SUPFAM" id="SSF53756">
    <property type="entry name" value="UDP-Glycosyltransferase/glycogen phosphorylase"/>
    <property type="match status" value="1"/>
</dbReference>
<organism evidence="3 4">
    <name type="scientific">Providencia stuartii (strain MRSN 2154)</name>
    <dbReference type="NCBI Taxonomy" id="1157951"/>
    <lineage>
        <taxon>Bacteria</taxon>
        <taxon>Pseudomonadati</taxon>
        <taxon>Pseudomonadota</taxon>
        <taxon>Gammaproteobacteria</taxon>
        <taxon>Enterobacterales</taxon>
        <taxon>Morganellaceae</taxon>
        <taxon>Providencia</taxon>
    </lineage>
</organism>
<dbReference type="GO" id="GO:0016757">
    <property type="term" value="F:glycosyltransferase activity"/>
    <property type="evidence" value="ECO:0007669"/>
    <property type="project" value="InterPro"/>
</dbReference>
<gene>
    <name evidence="3" type="ordered locus">S70_10975</name>
</gene>
<reference evidence="3 4" key="1">
    <citation type="journal article" date="2012" name="J. Bacteriol.">
        <title>Complete Genome Sequence of Providencia stuartii Clinical Isolate MRSN 2154.</title>
        <authorList>
            <person name="Clifford R.J."/>
            <person name="Hang J."/>
            <person name="Riley M.C."/>
            <person name="Onmus-Leone F."/>
            <person name="Kuschner R.A."/>
            <person name="Lesho E.P."/>
            <person name="Waterman P.E."/>
        </authorList>
    </citation>
    <scope>NUCLEOTIDE SEQUENCE [LARGE SCALE GENOMIC DNA]</scope>
    <source>
        <strain evidence="3 4">MRSN 2154</strain>
    </source>
</reference>
<dbReference type="Pfam" id="PF13439">
    <property type="entry name" value="Glyco_transf_4"/>
    <property type="match status" value="1"/>
</dbReference>
<proteinExistence type="predicted"/>
<dbReference type="EMBL" id="CP003488">
    <property type="protein sequence ID" value="AFH94046.1"/>
    <property type="molecule type" value="Genomic_DNA"/>
</dbReference>
<evidence type="ECO:0000259" key="2">
    <source>
        <dbReference type="Pfam" id="PF13439"/>
    </source>
</evidence>
<name>A0A140NPD9_PROSM</name>
<protein>
    <submittedName>
        <fullName evidence="3">Group 1 glycosyl transferase</fullName>
    </submittedName>
</protein>
<dbReference type="InterPro" id="IPR001296">
    <property type="entry name" value="Glyco_trans_1"/>
</dbReference>
<reference evidence="4" key="2">
    <citation type="submission" date="2012-04" db="EMBL/GenBank/DDBJ databases">
        <title>Complete genome sequence of Providencia stuartii clinical isolate MRSN 2154.</title>
        <authorList>
            <person name="Clifford R.J."/>
            <person name="Hang J."/>
            <person name="Riley M.C."/>
            <person name="Onmus-Leone F."/>
            <person name="Kuschner R.A."/>
            <person name="Lesho E.P."/>
            <person name="Waterman P.E."/>
        </authorList>
    </citation>
    <scope>NUCLEOTIDE SEQUENCE [LARGE SCALE GENOMIC DNA]</scope>
    <source>
        <strain evidence="4">MRSN 2154</strain>
    </source>
</reference>
<dbReference type="RefSeq" id="WP_014657227.1">
    <property type="nucleotide sequence ID" value="NC_017731.1"/>
</dbReference>
<dbReference type="GO" id="GO:1901135">
    <property type="term" value="P:carbohydrate derivative metabolic process"/>
    <property type="evidence" value="ECO:0007669"/>
    <property type="project" value="UniProtKB-ARBA"/>
</dbReference>
<evidence type="ECO:0000259" key="1">
    <source>
        <dbReference type="Pfam" id="PF00534"/>
    </source>
</evidence>
<dbReference type="Gene3D" id="3.40.50.2000">
    <property type="entry name" value="Glycogen Phosphorylase B"/>
    <property type="match status" value="2"/>
</dbReference>
<accession>A0A140NPD9</accession>
<evidence type="ECO:0000313" key="4">
    <source>
        <dbReference type="Proteomes" id="UP000005012"/>
    </source>
</evidence>
<dbReference type="InterPro" id="IPR028098">
    <property type="entry name" value="Glyco_trans_4-like_N"/>
</dbReference>
<feature type="domain" description="Glycosyltransferase subfamily 4-like N-terminal" evidence="2">
    <location>
        <begin position="12"/>
        <end position="171"/>
    </location>
</feature>
<dbReference type="Pfam" id="PF00534">
    <property type="entry name" value="Glycos_transf_1"/>
    <property type="match status" value="1"/>
</dbReference>
<dbReference type="OrthoDB" id="9777346at2"/>